<dbReference type="EMBL" id="VSSQ01089983">
    <property type="protein sequence ID" value="MPN36061.1"/>
    <property type="molecule type" value="Genomic_DNA"/>
</dbReference>
<organism evidence="1">
    <name type="scientific">bioreactor metagenome</name>
    <dbReference type="NCBI Taxonomy" id="1076179"/>
    <lineage>
        <taxon>unclassified sequences</taxon>
        <taxon>metagenomes</taxon>
        <taxon>ecological metagenomes</taxon>
    </lineage>
</organism>
<name>A0A645HAK2_9ZZZZ</name>
<accession>A0A645HAK2</accession>
<reference evidence="1" key="1">
    <citation type="submission" date="2019-08" db="EMBL/GenBank/DDBJ databases">
        <authorList>
            <person name="Kucharzyk K."/>
            <person name="Murdoch R.W."/>
            <person name="Higgins S."/>
            <person name="Loffler F."/>
        </authorList>
    </citation>
    <scope>NUCLEOTIDE SEQUENCE</scope>
</reference>
<gene>
    <name evidence="1" type="ORF">SDC9_183566</name>
</gene>
<protein>
    <submittedName>
        <fullName evidence="1">Uncharacterized protein</fullName>
    </submittedName>
</protein>
<dbReference type="AlphaFoldDB" id="A0A645HAK2"/>
<comment type="caution">
    <text evidence="1">The sequence shown here is derived from an EMBL/GenBank/DDBJ whole genome shotgun (WGS) entry which is preliminary data.</text>
</comment>
<sequence>MSISNAALRNTADDYSYEELTRIFSDRELYVFLERFCNQVTATQPEFESFLQQFFNDEGYVDIWRIPHVMMDVLLHRTKYNRVFDNKKFRKTFHRFIRELMVFCTRECHRNTLSAPVTGTVGTRSQSRRHDYLNAMMTSFSRVLEILASEEH</sequence>
<proteinExistence type="predicted"/>
<evidence type="ECO:0000313" key="1">
    <source>
        <dbReference type="EMBL" id="MPN36061.1"/>
    </source>
</evidence>